<accession>A0A3A5JKZ6</accession>
<keyword evidence="1" id="KW-0677">Repeat</keyword>
<feature type="transmembrane region" description="Helical" evidence="4">
    <location>
        <begin position="6"/>
        <end position="25"/>
    </location>
</feature>
<reference evidence="5 6" key="1">
    <citation type="submission" date="2018-09" db="EMBL/GenBank/DDBJ databases">
        <title>Draft genome sequence of Buttiauxella izardii CCUG 35510T.</title>
        <authorList>
            <person name="Salva-Serra F."/>
            <person name="Marathe N."/>
            <person name="Moore E."/>
            <person name="Stadler-Svensson L."/>
            <person name="Engstrom-Jakobsson H."/>
        </authorList>
    </citation>
    <scope>NUCLEOTIDE SEQUENCE [LARGE SCALE GENOMIC DNA]</scope>
    <source>
        <strain evidence="5 6">CCUG 35510</strain>
    </source>
</reference>
<evidence type="ECO:0000256" key="3">
    <source>
        <dbReference type="PROSITE-ProRule" id="PRU00023"/>
    </source>
</evidence>
<dbReference type="InterPro" id="IPR002110">
    <property type="entry name" value="Ankyrin_rpt"/>
</dbReference>
<evidence type="ECO:0000256" key="4">
    <source>
        <dbReference type="SAM" id="Phobius"/>
    </source>
</evidence>
<proteinExistence type="predicted"/>
<sequence>MLPKWIVIPLLLVAITISVLVVNVGKRYSNYFLSPWASSAKSINGLKRTWYFCERCLSTGKCEDDDIKQCKTVTLPDRNNALDVAVGTANIEAIFFLVNVAKTDVNISTGDSHRTPLMSAAYYGTKKHQEIAEFLLLHGANINAVREESPINTALLVAIWKNNLEFAKLLIQKGADPSLISTGKKEHAACKVALGYNRREIAPIIPGCCSLIAQNPELMIGAKNICLYPK</sequence>
<keyword evidence="2 3" id="KW-0040">ANK repeat</keyword>
<dbReference type="InterPro" id="IPR050745">
    <property type="entry name" value="Multifunctional_regulatory"/>
</dbReference>
<keyword evidence="6" id="KW-1185">Reference proteome</keyword>
<feature type="repeat" description="ANK" evidence="3">
    <location>
        <begin position="150"/>
        <end position="182"/>
    </location>
</feature>
<dbReference type="AlphaFoldDB" id="A0A3A5JKZ6"/>
<dbReference type="EMBL" id="QZWH01000049">
    <property type="protein sequence ID" value="RJT19422.1"/>
    <property type="molecule type" value="Genomic_DNA"/>
</dbReference>
<dbReference type="SUPFAM" id="SSF48403">
    <property type="entry name" value="Ankyrin repeat"/>
    <property type="match status" value="1"/>
</dbReference>
<keyword evidence="4" id="KW-1133">Transmembrane helix</keyword>
<evidence type="ECO:0000313" key="6">
    <source>
        <dbReference type="Proteomes" id="UP000276295"/>
    </source>
</evidence>
<organism evidence="5 6">
    <name type="scientific">Buttiauxella izardii</name>
    <dbReference type="NCBI Taxonomy" id="82991"/>
    <lineage>
        <taxon>Bacteria</taxon>
        <taxon>Pseudomonadati</taxon>
        <taxon>Pseudomonadota</taxon>
        <taxon>Gammaproteobacteria</taxon>
        <taxon>Enterobacterales</taxon>
        <taxon>Enterobacteriaceae</taxon>
        <taxon>Buttiauxella</taxon>
    </lineage>
</organism>
<keyword evidence="4" id="KW-0472">Membrane</keyword>
<keyword evidence="4" id="KW-0812">Transmembrane</keyword>
<feature type="repeat" description="ANK" evidence="3">
    <location>
        <begin position="112"/>
        <end position="147"/>
    </location>
</feature>
<dbReference type="InterPro" id="IPR036770">
    <property type="entry name" value="Ankyrin_rpt-contain_sf"/>
</dbReference>
<evidence type="ECO:0000256" key="1">
    <source>
        <dbReference type="ARBA" id="ARBA00022737"/>
    </source>
</evidence>
<name>A0A3A5JKZ6_9ENTR</name>
<dbReference type="SMART" id="SM00248">
    <property type="entry name" value="ANK"/>
    <property type="match status" value="3"/>
</dbReference>
<comment type="caution">
    <text evidence="5">The sequence shown here is derived from an EMBL/GenBank/DDBJ whole genome shotgun (WGS) entry which is preliminary data.</text>
</comment>
<protein>
    <submittedName>
        <fullName evidence="5">Ankyrin repeat domain-containing protein</fullName>
    </submittedName>
</protein>
<dbReference type="PANTHER" id="PTHR24189:SF50">
    <property type="entry name" value="ANKYRIN REPEAT AND SOCS BOX PROTEIN 2"/>
    <property type="match status" value="1"/>
</dbReference>
<evidence type="ECO:0000313" key="5">
    <source>
        <dbReference type="EMBL" id="RJT19422.1"/>
    </source>
</evidence>
<dbReference type="PROSITE" id="PS50297">
    <property type="entry name" value="ANK_REP_REGION"/>
    <property type="match status" value="1"/>
</dbReference>
<dbReference type="Proteomes" id="UP000276295">
    <property type="component" value="Unassembled WGS sequence"/>
</dbReference>
<gene>
    <name evidence="5" type="ORF">D6029_18630</name>
</gene>
<dbReference type="PANTHER" id="PTHR24189">
    <property type="entry name" value="MYOTROPHIN"/>
    <property type="match status" value="1"/>
</dbReference>
<evidence type="ECO:0000256" key="2">
    <source>
        <dbReference type="ARBA" id="ARBA00023043"/>
    </source>
</evidence>
<dbReference type="OrthoDB" id="5657095at2"/>
<dbReference type="PROSITE" id="PS50088">
    <property type="entry name" value="ANK_REPEAT"/>
    <property type="match status" value="2"/>
</dbReference>
<dbReference type="Gene3D" id="1.25.40.20">
    <property type="entry name" value="Ankyrin repeat-containing domain"/>
    <property type="match status" value="1"/>
</dbReference>
<dbReference type="Pfam" id="PF12796">
    <property type="entry name" value="Ank_2"/>
    <property type="match status" value="1"/>
</dbReference>